<feature type="transmembrane region" description="Helical" evidence="7">
    <location>
        <begin position="180"/>
        <end position="197"/>
    </location>
</feature>
<keyword evidence="6 7" id="KW-0472">Membrane</keyword>
<keyword evidence="10" id="KW-1185">Reference proteome</keyword>
<comment type="function">
    <text evidence="7">Catalyzes the transfer of the diacylglyceryl group from phosphatidylglycerol to the sulfhydryl group of the N-terminal cysteine of a prolipoprotein, the first step in the formation of mature lipoproteins.</text>
</comment>
<dbReference type="HAMAP" id="MF_01147">
    <property type="entry name" value="Lgt"/>
    <property type="match status" value="1"/>
</dbReference>
<dbReference type="GO" id="GO:0042158">
    <property type="term" value="P:lipoprotein biosynthetic process"/>
    <property type="evidence" value="ECO:0007669"/>
    <property type="project" value="UniProtKB-UniRule"/>
</dbReference>
<comment type="pathway">
    <text evidence="7">Protein modification; lipoprotein biosynthesis (diacylglyceryl transfer).</text>
</comment>
<accession>A0A291GPK5</accession>
<name>A0A291GPK5_9MICO</name>
<feature type="transmembrane region" description="Helical" evidence="7">
    <location>
        <begin position="239"/>
        <end position="258"/>
    </location>
</feature>
<evidence type="ECO:0000256" key="1">
    <source>
        <dbReference type="ARBA" id="ARBA00007150"/>
    </source>
</evidence>
<evidence type="ECO:0000256" key="8">
    <source>
        <dbReference type="SAM" id="MobiDB-lite"/>
    </source>
</evidence>
<dbReference type="RefSeq" id="WP_096803297.1">
    <property type="nucleotide sequence ID" value="NZ_CP023563.1"/>
</dbReference>
<feature type="transmembrane region" description="Helical" evidence="7">
    <location>
        <begin position="87"/>
        <end position="109"/>
    </location>
</feature>
<dbReference type="EC" id="2.5.1.145" evidence="7"/>
<dbReference type="Pfam" id="PF01790">
    <property type="entry name" value="LGT"/>
    <property type="match status" value="1"/>
</dbReference>
<evidence type="ECO:0000256" key="4">
    <source>
        <dbReference type="ARBA" id="ARBA00022692"/>
    </source>
</evidence>
<dbReference type="NCBIfam" id="TIGR00544">
    <property type="entry name" value="lgt"/>
    <property type="match status" value="1"/>
</dbReference>
<evidence type="ECO:0000256" key="3">
    <source>
        <dbReference type="ARBA" id="ARBA00022679"/>
    </source>
</evidence>
<dbReference type="PROSITE" id="PS01311">
    <property type="entry name" value="LGT"/>
    <property type="match status" value="1"/>
</dbReference>
<organism evidence="9 10">
    <name type="scientific">Brachybacterium vulturis</name>
    <dbReference type="NCBI Taxonomy" id="2017484"/>
    <lineage>
        <taxon>Bacteria</taxon>
        <taxon>Bacillati</taxon>
        <taxon>Actinomycetota</taxon>
        <taxon>Actinomycetes</taxon>
        <taxon>Micrococcales</taxon>
        <taxon>Dermabacteraceae</taxon>
        <taxon>Brachybacterium</taxon>
    </lineage>
</organism>
<keyword evidence="4 7" id="KW-0812">Transmembrane</keyword>
<dbReference type="EMBL" id="CP023563">
    <property type="protein sequence ID" value="ATG52181.1"/>
    <property type="molecule type" value="Genomic_DNA"/>
</dbReference>
<dbReference type="GO" id="GO:0005886">
    <property type="term" value="C:plasma membrane"/>
    <property type="evidence" value="ECO:0007669"/>
    <property type="project" value="UniProtKB-SubCell"/>
</dbReference>
<proteinExistence type="inferred from homology"/>
<sequence>MIPSPSISALSIGPLTIHFYALCILSGIAVAMWWATKRWERRGGDGDTFFDIIFVAIIAGIVGSRIWHVLTSPAPFFGPDGDPLAVLYIWQGGLAIYGGVAGGALAVWLMARHKGVSFTALADTVAPTLLIAQILGRFGNWFNQELYGPALDAWWAWDITCVTNGQPIGGCVPGTYHPTFLYEQLWMLAGLAVLLLLSRRHHWAGGRIFWAYVAIYSTGRALVDAIRTEPVLMIGPLRIHTLVAIVMALVGIAMFIVLTRRRQQRGGEVVAADGSFELPAQTAGNGPDEDEIEKSGTPPSPGPDPAPGPQGPHPERR</sequence>
<gene>
    <name evidence="7" type="primary">lgt</name>
    <name evidence="9" type="ORF">CFK38_12095</name>
</gene>
<feature type="binding site" evidence="7">
    <location>
        <position position="137"/>
    </location>
    <ligand>
        <name>a 1,2-diacyl-sn-glycero-3-phospho-(1'-sn-glycerol)</name>
        <dbReference type="ChEBI" id="CHEBI:64716"/>
    </ligand>
</feature>
<evidence type="ECO:0000256" key="2">
    <source>
        <dbReference type="ARBA" id="ARBA00022475"/>
    </source>
</evidence>
<dbReference type="OrthoDB" id="871140at2"/>
<dbReference type="UniPathway" id="UPA00664"/>
<dbReference type="InterPro" id="IPR001640">
    <property type="entry name" value="Lgt"/>
</dbReference>
<feature type="compositionally biased region" description="Pro residues" evidence="8">
    <location>
        <begin position="298"/>
        <end position="317"/>
    </location>
</feature>
<keyword evidence="5 7" id="KW-1133">Transmembrane helix</keyword>
<evidence type="ECO:0000256" key="7">
    <source>
        <dbReference type="HAMAP-Rule" id="MF_01147"/>
    </source>
</evidence>
<reference evidence="10" key="1">
    <citation type="submission" date="2017-09" db="EMBL/GenBank/DDBJ databases">
        <title>Brachybacterium sp. VM2412.</title>
        <authorList>
            <person name="Tak E.J."/>
            <person name="Bae J.-W."/>
        </authorList>
    </citation>
    <scope>NUCLEOTIDE SEQUENCE [LARGE SCALE GENOMIC DNA]</scope>
    <source>
        <strain evidence="10">VM2412</strain>
    </source>
</reference>
<comment type="subcellular location">
    <subcellularLocation>
        <location evidence="7">Cell membrane</location>
        <topology evidence="7">Multi-pass membrane protein</topology>
    </subcellularLocation>
</comment>
<dbReference type="PANTHER" id="PTHR30589">
    <property type="entry name" value="PROLIPOPROTEIN DIACYLGLYCERYL TRANSFERASE"/>
    <property type="match status" value="1"/>
</dbReference>
<feature type="transmembrane region" description="Helical" evidence="7">
    <location>
        <begin position="48"/>
        <end position="67"/>
    </location>
</feature>
<protein>
    <recommendedName>
        <fullName evidence="7">Phosphatidylglycerol--prolipoprotein diacylglyceryl transferase</fullName>
        <ecNumber evidence="7">2.5.1.145</ecNumber>
    </recommendedName>
</protein>
<evidence type="ECO:0000313" key="10">
    <source>
        <dbReference type="Proteomes" id="UP000218165"/>
    </source>
</evidence>
<keyword evidence="3 7" id="KW-0808">Transferase</keyword>
<evidence type="ECO:0000313" key="9">
    <source>
        <dbReference type="EMBL" id="ATG52181.1"/>
    </source>
</evidence>
<keyword evidence="9" id="KW-0449">Lipoprotein</keyword>
<feature type="transmembrane region" description="Helical" evidence="7">
    <location>
        <begin position="209"/>
        <end position="227"/>
    </location>
</feature>
<comment type="catalytic activity">
    <reaction evidence="7">
        <text>L-cysteinyl-[prolipoprotein] + a 1,2-diacyl-sn-glycero-3-phospho-(1'-sn-glycerol) = an S-1,2-diacyl-sn-glyceryl-L-cysteinyl-[prolipoprotein] + sn-glycerol 1-phosphate + H(+)</text>
        <dbReference type="Rhea" id="RHEA:56712"/>
        <dbReference type="Rhea" id="RHEA-COMP:14679"/>
        <dbReference type="Rhea" id="RHEA-COMP:14680"/>
        <dbReference type="ChEBI" id="CHEBI:15378"/>
        <dbReference type="ChEBI" id="CHEBI:29950"/>
        <dbReference type="ChEBI" id="CHEBI:57685"/>
        <dbReference type="ChEBI" id="CHEBI:64716"/>
        <dbReference type="ChEBI" id="CHEBI:140658"/>
        <dbReference type="EC" id="2.5.1.145"/>
    </reaction>
</comment>
<dbReference type="Proteomes" id="UP000218165">
    <property type="component" value="Chromosome"/>
</dbReference>
<evidence type="ECO:0000256" key="6">
    <source>
        <dbReference type="ARBA" id="ARBA00023136"/>
    </source>
</evidence>
<evidence type="ECO:0000256" key="5">
    <source>
        <dbReference type="ARBA" id="ARBA00022989"/>
    </source>
</evidence>
<feature type="transmembrane region" description="Helical" evidence="7">
    <location>
        <begin position="116"/>
        <end position="136"/>
    </location>
</feature>
<keyword evidence="2 7" id="KW-1003">Cell membrane</keyword>
<dbReference type="GO" id="GO:0008961">
    <property type="term" value="F:phosphatidylglycerol-prolipoprotein diacylglyceryl transferase activity"/>
    <property type="evidence" value="ECO:0007669"/>
    <property type="project" value="UniProtKB-UniRule"/>
</dbReference>
<feature type="transmembrane region" description="Helical" evidence="7">
    <location>
        <begin position="17"/>
        <end position="36"/>
    </location>
</feature>
<feature type="region of interest" description="Disordered" evidence="8">
    <location>
        <begin position="269"/>
        <end position="317"/>
    </location>
</feature>
<dbReference type="PANTHER" id="PTHR30589:SF0">
    <property type="entry name" value="PHOSPHATIDYLGLYCEROL--PROLIPOPROTEIN DIACYLGLYCERYL TRANSFERASE"/>
    <property type="match status" value="1"/>
</dbReference>
<dbReference type="AlphaFoldDB" id="A0A291GPK5"/>
<dbReference type="KEGG" id="brz:CFK38_12095"/>
<comment type="similarity">
    <text evidence="1 7">Belongs to the Lgt family.</text>
</comment>